<feature type="region of interest" description="Disordered" evidence="1">
    <location>
        <begin position="1"/>
        <end position="69"/>
    </location>
</feature>
<evidence type="ECO:0000256" key="2">
    <source>
        <dbReference type="SAM" id="Phobius"/>
    </source>
</evidence>
<protein>
    <submittedName>
        <fullName evidence="3">Uncharacterized protein</fullName>
    </submittedName>
</protein>
<keyword evidence="2" id="KW-0812">Transmembrane</keyword>
<dbReference type="EMBL" id="HBEF01011042">
    <property type="protein sequence ID" value="CAD8334863.1"/>
    <property type="molecule type" value="Transcribed_RNA"/>
</dbReference>
<gene>
    <name evidence="3" type="ORF">CAUS1442_LOCUS6968</name>
</gene>
<keyword evidence="2" id="KW-0472">Membrane</keyword>
<reference evidence="3" key="1">
    <citation type="submission" date="2021-01" db="EMBL/GenBank/DDBJ databases">
        <authorList>
            <person name="Corre E."/>
            <person name="Pelletier E."/>
            <person name="Niang G."/>
            <person name="Scheremetjew M."/>
            <person name="Finn R."/>
            <person name="Kale V."/>
            <person name="Holt S."/>
            <person name="Cochrane G."/>
            <person name="Meng A."/>
            <person name="Brown T."/>
            <person name="Cohen L."/>
        </authorList>
    </citation>
    <scope>NUCLEOTIDE SEQUENCE</scope>
    <source>
        <strain evidence="3">CCMP3328</strain>
    </source>
</reference>
<dbReference type="AlphaFoldDB" id="A0A7R9WTH7"/>
<proteinExistence type="predicted"/>
<sequence>MASTASGWPTDDRFSSTRALEAMDKRAQSNTPWWAVDLSSDNDDDSQELGRKGNGQDGGMDRSDPIGTSAVGASTQLATALSTGALNLTPGYLVGMLIAGTHSPVAVASAVVAILGAVYLPSILMEGISSVMWTSNSTSGD</sequence>
<feature type="compositionally biased region" description="Basic and acidic residues" evidence="1">
    <location>
        <begin position="10"/>
        <end position="27"/>
    </location>
</feature>
<feature type="transmembrane region" description="Helical" evidence="2">
    <location>
        <begin position="92"/>
        <end position="120"/>
    </location>
</feature>
<accession>A0A7R9WTH7</accession>
<organism evidence="3">
    <name type="scientific">Craspedostauros australis</name>
    <dbReference type="NCBI Taxonomy" id="1486917"/>
    <lineage>
        <taxon>Eukaryota</taxon>
        <taxon>Sar</taxon>
        <taxon>Stramenopiles</taxon>
        <taxon>Ochrophyta</taxon>
        <taxon>Bacillariophyta</taxon>
        <taxon>Bacillariophyceae</taxon>
        <taxon>Bacillariophycidae</taxon>
        <taxon>Naviculales</taxon>
        <taxon>Naviculaceae</taxon>
        <taxon>Craspedostauros</taxon>
    </lineage>
</organism>
<name>A0A7R9WTH7_9STRA</name>
<evidence type="ECO:0000313" key="3">
    <source>
        <dbReference type="EMBL" id="CAD8334863.1"/>
    </source>
</evidence>
<evidence type="ECO:0000256" key="1">
    <source>
        <dbReference type="SAM" id="MobiDB-lite"/>
    </source>
</evidence>
<keyword evidence="2" id="KW-1133">Transmembrane helix</keyword>